<dbReference type="OrthoDB" id="1162179at2"/>
<dbReference type="InterPro" id="IPR034660">
    <property type="entry name" value="DinB/YfiT-like"/>
</dbReference>
<gene>
    <name evidence="1" type="ORF">AW14_14010</name>
</gene>
<dbReference type="HOGENOM" id="CLU_083400_0_0_10"/>
<dbReference type="AlphaFoldDB" id="A0A0C5WHF0"/>
<dbReference type="Gene3D" id="1.20.120.450">
    <property type="entry name" value="dinb family like domain"/>
    <property type="match status" value="1"/>
</dbReference>
<name>A0A0C5WHF0_9FLAO</name>
<dbReference type="RefSeq" id="WP_044639309.1">
    <property type="nucleotide sequence ID" value="NZ_CP007202.1"/>
</dbReference>
<dbReference type="Proteomes" id="UP000032229">
    <property type="component" value="Chromosome"/>
</dbReference>
<proteinExistence type="predicted"/>
<dbReference type="STRING" id="1454006.AW14_14010"/>
<dbReference type="KEGG" id="sze:AW14_14010"/>
<reference evidence="1 2" key="1">
    <citation type="submission" date="2014-02" db="EMBL/GenBank/DDBJ databases">
        <authorList>
            <person name="Young C.-C."/>
            <person name="Hameed A."/>
            <person name="Huang H.-C."/>
            <person name="Shahina M."/>
        </authorList>
    </citation>
    <scope>NUCLEOTIDE SEQUENCE [LARGE SCALE GENOMIC DNA]</scope>
    <source>
        <strain evidence="1 2">CC-SAMT-1</strain>
    </source>
</reference>
<evidence type="ECO:0000313" key="2">
    <source>
        <dbReference type="Proteomes" id="UP000032229"/>
    </source>
</evidence>
<dbReference type="EMBL" id="CP007202">
    <property type="protein sequence ID" value="AJR04589.1"/>
    <property type="molecule type" value="Genomic_DNA"/>
</dbReference>
<organism evidence="1 2">
    <name type="scientific">Siansivirga zeaxanthinifaciens CC-SAMT-1</name>
    <dbReference type="NCBI Taxonomy" id="1454006"/>
    <lineage>
        <taxon>Bacteria</taxon>
        <taxon>Pseudomonadati</taxon>
        <taxon>Bacteroidota</taxon>
        <taxon>Flavobacteriia</taxon>
        <taxon>Flavobacteriales</taxon>
        <taxon>Flavobacteriaceae</taxon>
        <taxon>Siansivirga</taxon>
    </lineage>
</organism>
<evidence type="ECO:0000313" key="1">
    <source>
        <dbReference type="EMBL" id="AJR04589.1"/>
    </source>
</evidence>
<evidence type="ECO:0008006" key="3">
    <source>
        <dbReference type="Google" id="ProtNLM"/>
    </source>
</evidence>
<accession>A0A0C5WHF0</accession>
<dbReference type="SUPFAM" id="SSF109854">
    <property type="entry name" value="DinB/YfiT-like putative metalloenzymes"/>
    <property type="match status" value="1"/>
</dbReference>
<sequence length="164" mass="18528">MSSSLIIKSNIKTLEKAHLILNKLSNDLLSDSSIAPYYSSIGSHMRHILDFYSCIFNITNENKIDLTARPRNKAIENSCEEAKIYLNNIIETLKNFNCNSNKNIIVLDDLGLGTIEILTTIESILAQANSHTIHHFAIINYILNNLNITIEDPNFGFNYTTPKK</sequence>
<keyword evidence="2" id="KW-1185">Reference proteome</keyword>
<dbReference type="PATRIC" id="fig|1454006.5.peg.2778"/>
<protein>
    <recommendedName>
        <fullName evidence="3">DinB family protein</fullName>
    </recommendedName>
</protein>